<dbReference type="Proteomes" id="UP000053660">
    <property type="component" value="Unassembled WGS sequence"/>
</dbReference>
<dbReference type="GO" id="GO:0016126">
    <property type="term" value="P:sterol biosynthetic process"/>
    <property type="evidence" value="ECO:0007669"/>
    <property type="project" value="TreeGrafter"/>
</dbReference>
<dbReference type="GO" id="GO:0008299">
    <property type="term" value="P:isoprenoid biosynthetic process"/>
    <property type="evidence" value="ECO:0007669"/>
    <property type="project" value="InterPro"/>
</dbReference>
<dbReference type="Gene3D" id="3.30.70.420">
    <property type="entry name" value="Hydroxymethylglutaryl-CoA reductase, class I/II, NAD/NADP-binding domain"/>
    <property type="match status" value="1"/>
</dbReference>
<dbReference type="InterPro" id="IPR023074">
    <property type="entry name" value="HMG_CoA_Rdtase_cat_sf"/>
</dbReference>
<reference evidence="8 9" key="1">
    <citation type="submission" date="2014-03" db="EMBL/GenBank/DDBJ databases">
        <title>Draft genome of the hookworm Oesophagostomum dentatum.</title>
        <authorList>
            <person name="Mitreva M."/>
        </authorList>
    </citation>
    <scope>NUCLEOTIDE SEQUENCE [LARGE SCALE GENOMIC DNA]</scope>
    <source>
        <strain evidence="8 9">OD-Hann</strain>
    </source>
</reference>
<dbReference type="FunFam" id="3.30.70.420:FF:000001">
    <property type="entry name" value="3-hydroxy-3-methylglutaryl coenzyme A reductase"/>
    <property type="match status" value="1"/>
</dbReference>
<evidence type="ECO:0000256" key="7">
    <source>
        <dbReference type="SAM" id="Phobius"/>
    </source>
</evidence>
<dbReference type="InterPro" id="IPR023282">
    <property type="entry name" value="HMG_CoA_Rdtase_N"/>
</dbReference>
<accession>A0A0B1TC74</accession>
<dbReference type="InterPro" id="IPR009029">
    <property type="entry name" value="HMG_CoA_Rdtase_sub-bd_dom_sf"/>
</dbReference>
<dbReference type="InterPro" id="IPR009023">
    <property type="entry name" value="HMG_CoA_Rdtase_NAD(P)-bd_sf"/>
</dbReference>
<evidence type="ECO:0000256" key="2">
    <source>
        <dbReference type="ARBA" id="ARBA00007661"/>
    </source>
</evidence>
<evidence type="ECO:0000256" key="4">
    <source>
        <dbReference type="ARBA" id="ARBA00016920"/>
    </source>
</evidence>
<dbReference type="Gene3D" id="3.90.770.10">
    <property type="entry name" value="3-hydroxy-3-methylglutaryl-coenzyme A Reductase, Chain A, domain 2"/>
    <property type="match status" value="1"/>
</dbReference>
<dbReference type="PROSITE" id="PS00066">
    <property type="entry name" value="HMG_COA_REDUCTASE_1"/>
    <property type="match status" value="1"/>
</dbReference>
<sequence>MGKSGEDSVRAFLDSLDITKDNWKDVAEQWIVEKIRPQEKKRTPCFSIGELESDLSDLTETCDAATQTYCGRETKEENKLDVKSLDQISREWNEGKAISAEDALRLVKRGIVKCRELESHLDAETAIYVRRTFVAPNVLKQLPYQNYDYKYVTNSCCENVIGYIPVPLGVAGPLRLNGEEFYIPMATTEGALVASTNRGCSAITKSGGLTATVFDEGMTRAPVVKFPTAQEAVELKKWFEIPENFVTIKSEFESTSRFAQLRQVEVAVDGNLAFVRFAALTGDAMGMNMVSKGCSLAMRLLKQKFPAMQLLALSGNYCVDKKAAAINWIKGRGRSVVADCTLPANVVLSVFKTTPKQMAEAAQSKLQSGSDKAVCIGGNNAHAANIVTAVFLATGQVVPLLFSHFYYSFFVLALIGLMIHTILFFCT</sequence>
<keyword evidence="5" id="KW-0521">NADP</keyword>
<dbReference type="InterPro" id="IPR004554">
    <property type="entry name" value="HMG_CoA_Rdtase_eu_arc"/>
</dbReference>
<dbReference type="InterPro" id="IPR002202">
    <property type="entry name" value="HMG_CoA_Rdtase"/>
</dbReference>
<dbReference type="Pfam" id="PF00368">
    <property type="entry name" value="HMG-CoA_red"/>
    <property type="match status" value="1"/>
</dbReference>
<evidence type="ECO:0000256" key="3">
    <source>
        <dbReference type="ARBA" id="ARBA00012999"/>
    </source>
</evidence>
<comment type="pathway">
    <text evidence="1">Metabolic intermediate biosynthesis; (R)-mevalonate biosynthesis; (R)-mevalonate from acetyl-CoA: step 3/3.</text>
</comment>
<dbReference type="PROSITE" id="PS50065">
    <property type="entry name" value="HMG_COA_REDUCTASE_4"/>
    <property type="match status" value="1"/>
</dbReference>
<comment type="similarity">
    <text evidence="2">Belongs to the HMG-CoA reductase family.</text>
</comment>
<keyword evidence="6" id="KW-0560">Oxidoreductase</keyword>
<gene>
    <name evidence="8" type="ORF">OESDEN_07136</name>
</gene>
<keyword evidence="9" id="KW-1185">Reference proteome</keyword>
<dbReference type="AlphaFoldDB" id="A0A0B1TC74"/>
<feature type="transmembrane region" description="Helical" evidence="7">
    <location>
        <begin position="405"/>
        <end position="426"/>
    </location>
</feature>
<dbReference type="GO" id="GO:0004420">
    <property type="term" value="F:hydroxymethylglutaryl-CoA reductase (NADPH) activity"/>
    <property type="evidence" value="ECO:0007669"/>
    <property type="project" value="UniProtKB-EC"/>
</dbReference>
<evidence type="ECO:0000256" key="6">
    <source>
        <dbReference type="ARBA" id="ARBA00023002"/>
    </source>
</evidence>
<dbReference type="PANTHER" id="PTHR10572">
    <property type="entry name" value="3-HYDROXY-3-METHYLGLUTARYL-COENZYME A REDUCTASE"/>
    <property type="match status" value="1"/>
</dbReference>
<organism evidence="8 9">
    <name type="scientific">Oesophagostomum dentatum</name>
    <name type="common">Nodular worm</name>
    <dbReference type="NCBI Taxonomy" id="61180"/>
    <lineage>
        <taxon>Eukaryota</taxon>
        <taxon>Metazoa</taxon>
        <taxon>Ecdysozoa</taxon>
        <taxon>Nematoda</taxon>
        <taxon>Chromadorea</taxon>
        <taxon>Rhabditida</taxon>
        <taxon>Rhabditina</taxon>
        <taxon>Rhabditomorpha</taxon>
        <taxon>Strongyloidea</taxon>
        <taxon>Strongylidae</taxon>
        <taxon>Oesophagostomum</taxon>
    </lineage>
</organism>
<dbReference type="CDD" id="cd00643">
    <property type="entry name" value="HMG-CoA_reductase_classI"/>
    <property type="match status" value="1"/>
</dbReference>
<dbReference type="InterPro" id="IPR023076">
    <property type="entry name" value="HMG_CoA_Rdtase_CS"/>
</dbReference>
<dbReference type="GO" id="GO:0005778">
    <property type="term" value="C:peroxisomal membrane"/>
    <property type="evidence" value="ECO:0007669"/>
    <property type="project" value="TreeGrafter"/>
</dbReference>
<dbReference type="SUPFAM" id="SSF56542">
    <property type="entry name" value="Substrate-binding domain of HMG-CoA reductase"/>
    <property type="match status" value="1"/>
</dbReference>
<dbReference type="GO" id="GO:0005789">
    <property type="term" value="C:endoplasmic reticulum membrane"/>
    <property type="evidence" value="ECO:0007669"/>
    <property type="project" value="TreeGrafter"/>
</dbReference>
<keyword evidence="7" id="KW-0812">Transmembrane</keyword>
<name>A0A0B1TC74_OESDE</name>
<dbReference type="PANTHER" id="PTHR10572:SF24">
    <property type="entry name" value="3-HYDROXY-3-METHYLGLUTARYL-COENZYME A REDUCTASE"/>
    <property type="match status" value="1"/>
</dbReference>
<proteinExistence type="inferred from homology"/>
<keyword evidence="7" id="KW-1133">Transmembrane helix</keyword>
<dbReference type="EMBL" id="KN551026">
    <property type="protein sequence ID" value="KHJ92960.1"/>
    <property type="molecule type" value="Genomic_DNA"/>
</dbReference>
<evidence type="ECO:0000313" key="8">
    <source>
        <dbReference type="EMBL" id="KHJ92960.1"/>
    </source>
</evidence>
<dbReference type="OrthoDB" id="5843409at2759"/>
<evidence type="ECO:0000313" key="9">
    <source>
        <dbReference type="Proteomes" id="UP000053660"/>
    </source>
</evidence>
<evidence type="ECO:0000256" key="5">
    <source>
        <dbReference type="ARBA" id="ARBA00022857"/>
    </source>
</evidence>
<dbReference type="PRINTS" id="PR00071">
    <property type="entry name" value="HMGCOARDTASE"/>
</dbReference>
<dbReference type="EC" id="1.1.1.34" evidence="3"/>
<dbReference type="Gene3D" id="1.10.3270.10">
    <property type="entry name" value="HMGR, N-terminal domain"/>
    <property type="match status" value="1"/>
</dbReference>
<keyword evidence="7" id="KW-0472">Membrane</keyword>
<protein>
    <recommendedName>
        <fullName evidence="4">3-hydroxy-3-methylglutaryl-coenzyme A reductase</fullName>
        <ecNumber evidence="3">1.1.1.34</ecNumber>
    </recommendedName>
</protein>
<dbReference type="SUPFAM" id="SSF55035">
    <property type="entry name" value="NAD-binding domain of HMG-CoA reductase"/>
    <property type="match status" value="1"/>
</dbReference>
<dbReference type="GO" id="GO:0015936">
    <property type="term" value="P:coenzyme A metabolic process"/>
    <property type="evidence" value="ECO:0007669"/>
    <property type="project" value="InterPro"/>
</dbReference>
<evidence type="ECO:0000256" key="1">
    <source>
        <dbReference type="ARBA" id="ARBA00005084"/>
    </source>
</evidence>